<dbReference type="Proteomes" id="UP001497482">
    <property type="component" value="Chromosome 5"/>
</dbReference>
<evidence type="ECO:0000256" key="1">
    <source>
        <dbReference type="SAM" id="MobiDB-lite"/>
    </source>
</evidence>
<feature type="region of interest" description="Disordered" evidence="1">
    <location>
        <begin position="85"/>
        <end position="112"/>
    </location>
</feature>
<feature type="compositionally biased region" description="Polar residues" evidence="1">
    <location>
        <begin position="90"/>
        <end position="99"/>
    </location>
</feature>
<gene>
    <name evidence="2" type="ORF">KC01_LOCUS34084</name>
</gene>
<evidence type="ECO:0000313" key="3">
    <source>
        <dbReference type="Proteomes" id="UP001497482"/>
    </source>
</evidence>
<proteinExistence type="predicted"/>
<organism evidence="2 3">
    <name type="scientific">Knipowitschia caucasica</name>
    <name type="common">Caucasian dwarf goby</name>
    <name type="synonym">Pomatoschistus caucasicus</name>
    <dbReference type="NCBI Taxonomy" id="637954"/>
    <lineage>
        <taxon>Eukaryota</taxon>
        <taxon>Metazoa</taxon>
        <taxon>Chordata</taxon>
        <taxon>Craniata</taxon>
        <taxon>Vertebrata</taxon>
        <taxon>Euteleostomi</taxon>
        <taxon>Actinopterygii</taxon>
        <taxon>Neopterygii</taxon>
        <taxon>Teleostei</taxon>
        <taxon>Neoteleostei</taxon>
        <taxon>Acanthomorphata</taxon>
        <taxon>Gobiaria</taxon>
        <taxon>Gobiiformes</taxon>
        <taxon>Gobioidei</taxon>
        <taxon>Gobiidae</taxon>
        <taxon>Gobiinae</taxon>
        <taxon>Knipowitschia</taxon>
    </lineage>
</organism>
<sequence>MSTATTPAKGPDPKPKEAASRSCPTSCGSAISGRDPHPMCITCMGAKHAQAALADRESCGYCASMPEKILERRLRVAVAHPQDQLLAGTTDESTAVTQQTRDEGADGADAASDFLEAVDMDDVEEDSTFPAAQSRP</sequence>
<dbReference type="AlphaFoldDB" id="A0AAV2M0X8"/>
<protein>
    <submittedName>
        <fullName evidence="2">Uncharacterized protein</fullName>
    </submittedName>
</protein>
<evidence type="ECO:0000313" key="2">
    <source>
        <dbReference type="EMBL" id="CAL1606997.1"/>
    </source>
</evidence>
<dbReference type="EMBL" id="OZ035827">
    <property type="protein sequence ID" value="CAL1606997.1"/>
    <property type="molecule type" value="Genomic_DNA"/>
</dbReference>
<keyword evidence="3" id="KW-1185">Reference proteome</keyword>
<accession>A0AAV2M0X8</accession>
<reference evidence="2 3" key="1">
    <citation type="submission" date="2024-04" db="EMBL/GenBank/DDBJ databases">
        <authorList>
            <person name="Waldvogel A.-M."/>
            <person name="Schoenle A."/>
        </authorList>
    </citation>
    <scope>NUCLEOTIDE SEQUENCE [LARGE SCALE GENOMIC DNA]</scope>
</reference>
<name>A0AAV2M0X8_KNICA</name>
<feature type="region of interest" description="Disordered" evidence="1">
    <location>
        <begin position="1"/>
        <end position="32"/>
    </location>
</feature>